<keyword evidence="7" id="KW-0503">Monooxygenase</keyword>
<evidence type="ECO:0000256" key="3">
    <source>
        <dbReference type="ARBA" id="ARBA00022630"/>
    </source>
</evidence>
<evidence type="ECO:0000256" key="2">
    <source>
        <dbReference type="ARBA" id="ARBA00010139"/>
    </source>
</evidence>
<gene>
    <name evidence="8" type="ORF">SLS60_009653</name>
</gene>
<reference evidence="8 9" key="1">
    <citation type="submission" date="2024-02" db="EMBL/GenBank/DDBJ databases">
        <title>De novo assembly and annotation of 12 fungi associated with fruit tree decline syndrome in Ontario, Canada.</title>
        <authorList>
            <person name="Sulman M."/>
            <person name="Ellouze W."/>
            <person name="Ilyukhin E."/>
        </authorList>
    </citation>
    <scope>NUCLEOTIDE SEQUENCE [LARGE SCALE GENOMIC DNA]</scope>
    <source>
        <strain evidence="8 9">M42-189</strain>
    </source>
</reference>
<dbReference type="Gene3D" id="3.50.50.60">
    <property type="entry name" value="FAD/NAD(P)-binding domain"/>
    <property type="match status" value="1"/>
</dbReference>
<protein>
    <submittedName>
        <fullName evidence="8">Uncharacterized protein</fullName>
    </submittedName>
</protein>
<evidence type="ECO:0000256" key="7">
    <source>
        <dbReference type="ARBA" id="ARBA00023033"/>
    </source>
</evidence>
<comment type="similarity">
    <text evidence="2">Belongs to the FAD-binding monooxygenase family.</text>
</comment>
<organism evidence="8 9">
    <name type="scientific">Paraconiothyrium brasiliense</name>
    <dbReference type="NCBI Taxonomy" id="300254"/>
    <lineage>
        <taxon>Eukaryota</taxon>
        <taxon>Fungi</taxon>
        <taxon>Dikarya</taxon>
        <taxon>Ascomycota</taxon>
        <taxon>Pezizomycotina</taxon>
        <taxon>Dothideomycetes</taxon>
        <taxon>Pleosporomycetidae</taxon>
        <taxon>Pleosporales</taxon>
        <taxon>Massarineae</taxon>
        <taxon>Didymosphaeriaceae</taxon>
        <taxon>Paraconiothyrium</taxon>
    </lineage>
</organism>
<dbReference type="PANTHER" id="PTHR43098">
    <property type="entry name" value="L-ORNITHINE N(5)-MONOOXYGENASE-RELATED"/>
    <property type="match status" value="1"/>
</dbReference>
<comment type="cofactor">
    <cofactor evidence="1">
        <name>FAD</name>
        <dbReference type="ChEBI" id="CHEBI:57692"/>
    </cofactor>
</comment>
<keyword evidence="9" id="KW-1185">Reference proteome</keyword>
<evidence type="ECO:0000256" key="6">
    <source>
        <dbReference type="ARBA" id="ARBA00023002"/>
    </source>
</evidence>
<proteinExistence type="inferred from homology"/>
<dbReference type="PANTHER" id="PTHR43098:SF3">
    <property type="entry name" value="L-ORNITHINE N(5)-MONOOXYGENASE-RELATED"/>
    <property type="match status" value="1"/>
</dbReference>
<dbReference type="InterPro" id="IPR036188">
    <property type="entry name" value="FAD/NAD-bd_sf"/>
</dbReference>
<dbReference type="InterPro" id="IPR050775">
    <property type="entry name" value="FAD-binding_Monooxygenases"/>
</dbReference>
<evidence type="ECO:0000313" key="9">
    <source>
        <dbReference type="Proteomes" id="UP001521785"/>
    </source>
</evidence>
<keyword evidence="5" id="KW-0521">NADP</keyword>
<dbReference type="EMBL" id="JAKJXO020000015">
    <property type="protein sequence ID" value="KAL1595963.1"/>
    <property type="molecule type" value="Genomic_DNA"/>
</dbReference>
<comment type="caution">
    <text evidence="8">The sequence shown here is derived from an EMBL/GenBank/DDBJ whole genome shotgun (WGS) entry which is preliminary data.</text>
</comment>
<evidence type="ECO:0000256" key="4">
    <source>
        <dbReference type="ARBA" id="ARBA00022827"/>
    </source>
</evidence>
<evidence type="ECO:0000256" key="5">
    <source>
        <dbReference type="ARBA" id="ARBA00022857"/>
    </source>
</evidence>
<dbReference type="SUPFAM" id="SSF51905">
    <property type="entry name" value="FAD/NAD(P)-binding domain"/>
    <property type="match status" value="2"/>
</dbReference>
<accession>A0ABR3QV86</accession>
<keyword evidence="4" id="KW-0274">FAD</keyword>
<name>A0ABR3QV86_9PLEO</name>
<dbReference type="Proteomes" id="UP001521785">
    <property type="component" value="Unassembled WGS sequence"/>
</dbReference>
<keyword evidence="6" id="KW-0560">Oxidoreductase</keyword>
<evidence type="ECO:0000256" key="1">
    <source>
        <dbReference type="ARBA" id="ARBA00001974"/>
    </source>
</evidence>
<evidence type="ECO:0000313" key="8">
    <source>
        <dbReference type="EMBL" id="KAL1595963.1"/>
    </source>
</evidence>
<keyword evidence="3" id="KW-0285">Flavoprotein</keyword>
<sequence length="376" mass="42490">MLEIIQELSIVVSQLTVFQRTPNTALPMRQIDYNDQTKPLSLEEVKTSLEARTKSFAGFDYNFLPRKCFDDTPEQRAEVYEKLWQEGDFKYWLGTYSDTLFAQDANRECYNFWRDKTRAKINGVYKQMMMNSRSRLNSDLVLDPKVADILAPIEAAYSFGTKRIPLEQGYFEVFNEPHVKLVDLKATPIEGFTETGIKTSAEELDFDVIIAATGFDALTGTLTRINIKGKDGTLLKDHWEDGVKTYLGLTSHGYPNLFFQYGPQAPTVFCNGPTCAEVQGNWVIGTINHCRDHGFKMIEATAASEKQWKDKVVRLAEASLLPATKSWYCGDNIPGKVREPLLYLGGVPAYCEDLNAVRGNGFEGFVLDDETRSSKL</sequence>